<dbReference type="Pfam" id="PF26188">
    <property type="entry name" value="RESC6"/>
    <property type="match status" value="1"/>
</dbReference>
<dbReference type="PANTHER" id="PTHR21228:SF40">
    <property type="entry name" value="LD45607P"/>
    <property type="match status" value="1"/>
</dbReference>
<evidence type="ECO:0000313" key="3">
    <source>
        <dbReference type="Proteomes" id="UP001230268"/>
    </source>
</evidence>
<evidence type="ECO:0000313" key="2">
    <source>
        <dbReference type="EMBL" id="KAK1442792.1"/>
    </source>
</evidence>
<dbReference type="InterPro" id="IPR050870">
    <property type="entry name" value="FAST_kinase"/>
</dbReference>
<proteinExistence type="predicted"/>
<comment type="caution">
    <text evidence="2">The sequence shown here is derived from an EMBL/GenBank/DDBJ whole genome shotgun (WGS) entry which is preliminary data.</text>
</comment>
<dbReference type="GO" id="GO:0000963">
    <property type="term" value="P:mitochondrial RNA processing"/>
    <property type="evidence" value="ECO:0007669"/>
    <property type="project" value="TreeGrafter"/>
</dbReference>
<dbReference type="AlphaFoldDB" id="A0AAD8LJQ0"/>
<name>A0AAD8LJQ0_BABGI</name>
<dbReference type="EMBL" id="JAVEPI010000003">
    <property type="protein sequence ID" value="KAK1442792.1"/>
    <property type="molecule type" value="Genomic_DNA"/>
</dbReference>
<dbReference type="GO" id="GO:0044528">
    <property type="term" value="P:regulation of mitochondrial mRNA stability"/>
    <property type="evidence" value="ECO:0007669"/>
    <property type="project" value="TreeGrafter"/>
</dbReference>
<reference evidence="2" key="1">
    <citation type="submission" date="2023-08" db="EMBL/GenBank/DDBJ databases">
        <title>Draft sequence of the Babesia gibsoni genome.</title>
        <authorList>
            <person name="Yamagishi J.Y."/>
            <person name="Xuan X.X."/>
        </authorList>
    </citation>
    <scope>NUCLEOTIDE SEQUENCE</scope>
    <source>
        <strain evidence="2">Azabu</strain>
    </source>
</reference>
<dbReference type="GO" id="GO:0003723">
    <property type="term" value="F:RNA binding"/>
    <property type="evidence" value="ECO:0007669"/>
    <property type="project" value="TreeGrafter"/>
</dbReference>
<dbReference type="InterPro" id="IPR058917">
    <property type="entry name" value="RESC6_dom"/>
</dbReference>
<dbReference type="PANTHER" id="PTHR21228">
    <property type="entry name" value="FAST LEU-RICH DOMAIN-CONTAINING"/>
    <property type="match status" value="1"/>
</dbReference>
<accession>A0AAD8LJQ0</accession>
<evidence type="ECO:0000259" key="1">
    <source>
        <dbReference type="Pfam" id="PF26188"/>
    </source>
</evidence>
<gene>
    <name evidence="2" type="ORF">BgAZ_303100</name>
</gene>
<dbReference type="GO" id="GO:0005759">
    <property type="term" value="C:mitochondrial matrix"/>
    <property type="evidence" value="ECO:0007669"/>
    <property type="project" value="TreeGrafter"/>
</dbReference>
<sequence length="427" mass="48524">MAGLAHYCFSMLPRRYSGYVARYGAGNHCKALTKPSNIARHIERVAKEYAHEERKRERALCADLVDQLSLSIGEYTAMEVRAVAHGIPLIFGKDVKETWVQAITSFTLKRGNIMPAYFLYPLVNSICKMGYPRFNVPVEELVTICIGRINEANSIDLATFAQTAILLKRHPRVNEIMMVIAKKTLEPEVIADISATNAVLILYAFAQLGIHDLKVSDQLLSVITKLDHQDFQTHLIPLALHSLARFNLKGHDALKAVSDHAVKVAHKMQPENISSTLHALARLKYKHSVLLRELANRTKQILSTIAVRELSNIFWAFGKLKYKDEELMDSIIERVLDYEHIDNMSFAQVFEAMRCYDMVGKGDAINELLTRYMKIMQSCSTQIVTQVAWCCCSLGHLDQEIIPKSLEELCQRDRDAKEQKYVEMLLE</sequence>
<organism evidence="2 3">
    <name type="scientific">Babesia gibsoni</name>
    <dbReference type="NCBI Taxonomy" id="33632"/>
    <lineage>
        <taxon>Eukaryota</taxon>
        <taxon>Sar</taxon>
        <taxon>Alveolata</taxon>
        <taxon>Apicomplexa</taxon>
        <taxon>Aconoidasida</taxon>
        <taxon>Piroplasmida</taxon>
        <taxon>Babesiidae</taxon>
        <taxon>Babesia</taxon>
    </lineage>
</organism>
<dbReference type="Proteomes" id="UP001230268">
    <property type="component" value="Unassembled WGS sequence"/>
</dbReference>
<dbReference type="GO" id="GO:0035770">
    <property type="term" value="C:ribonucleoprotein granule"/>
    <property type="evidence" value="ECO:0007669"/>
    <property type="project" value="TreeGrafter"/>
</dbReference>
<protein>
    <recommendedName>
        <fullName evidence="1">RNA-editing substrate-binding complex 6 protein domain-containing protein</fullName>
    </recommendedName>
</protein>
<feature type="domain" description="RNA-editing substrate-binding complex 6 protein" evidence="1">
    <location>
        <begin position="117"/>
        <end position="324"/>
    </location>
</feature>
<keyword evidence="3" id="KW-1185">Reference proteome</keyword>